<accession>A0A022Q8G5</accession>
<protein>
    <submittedName>
        <fullName evidence="1">Uncharacterized protein</fullName>
    </submittedName>
</protein>
<dbReference type="Proteomes" id="UP000030748">
    <property type="component" value="Unassembled WGS sequence"/>
</dbReference>
<proteinExistence type="predicted"/>
<dbReference type="AlphaFoldDB" id="A0A022Q8G5"/>
<organism evidence="1 2">
    <name type="scientific">Erythranthe guttata</name>
    <name type="common">Yellow monkey flower</name>
    <name type="synonym">Mimulus guttatus</name>
    <dbReference type="NCBI Taxonomy" id="4155"/>
    <lineage>
        <taxon>Eukaryota</taxon>
        <taxon>Viridiplantae</taxon>
        <taxon>Streptophyta</taxon>
        <taxon>Embryophyta</taxon>
        <taxon>Tracheophyta</taxon>
        <taxon>Spermatophyta</taxon>
        <taxon>Magnoliopsida</taxon>
        <taxon>eudicotyledons</taxon>
        <taxon>Gunneridae</taxon>
        <taxon>Pentapetalae</taxon>
        <taxon>asterids</taxon>
        <taxon>lamiids</taxon>
        <taxon>Lamiales</taxon>
        <taxon>Phrymaceae</taxon>
        <taxon>Erythranthe</taxon>
    </lineage>
</organism>
<dbReference type="EMBL" id="KI632147">
    <property type="protein sequence ID" value="EYU23909.1"/>
    <property type="molecule type" value="Genomic_DNA"/>
</dbReference>
<evidence type="ECO:0000313" key="2">
    <source>
        <dbReference type="Proteomes" id="UP000030748"/>
    </source>
</evidence>
<keyword evidence="2" id="KW-1185">Reference proteome</keyword>
<evidence type="ECO:0000313" key="1">
    <source>
        <dbReference type="EMBL" id="EYU23909.1"/>
    </source>
</evidence>
<gene>
    <name evidence="1" type="ORF">MIMGU_mgv1a017535mg</name>
</gene>
<name>A0A022Q8G5_ERYGU</name>
<sequence length="69" mass="8091">MMIRNNLQRRNLINNEPGMKEAHPSQRFRSKQITIKTSKGNCNRLNKRFSSSGILMIVLRYVLLCNNNK</sequence>
<reference evidence="1 2" key="1">
    <citation type="journal article" date="2013" name="Proc. Natl. Acad. Sci. U.S.A.">
        <title>Fine-scale variation in meiotic recombination in Mimulus inferred from population shotgun sequencing.</title>
        <authorList>
            <person name="Hellsten U."/>
            <person name="Wright K.M."/>
            <person name="Jenkins J."/>
            <person name="Shu S."/>
            <person name="Yuan Y."/>
            <person name="Wessler S.R."/>
            <person name="Schmutz J."/>
            <person name="Willis J.H."/>
            <person name="Rokhsar D.S."/>
        </authorList>
    </citation>
    <scope>NUCLEOTIDE SEQUENCE [LARGE SCALE GENOMIC DNA]</scope>
    <source>
        <strain evidence="2">cv. DUN x IM62</strain>
    </source>
</reference>